<protein>
    <submittedName>
        <fullName evidence="2">Uncharacterized protein</fullName>
    </submittedName>
</protein>
<dbReference type="Proteomes" id="UP000034096">
    <property type="component" value="Unassembled WGS sequence"/>
</dbReference>
<feature type="transmembrane region" description="Helical" evidence="1">
    <location>
        <begin position="141"/>
        <end position="160"/>
    </location>
</feature>
<organism evidence="2 3">
    <name type="scientific">Candidatus Woesebacteria bacterium GW2011_GWC1_38_13</name>
    <dbReference type="NCBI Taxonomy" id="1618583"/>
    <lineage>
        <taxon>Bacteria</taxon>
        <taxon>Candidatus Woeseibacteriota</taxon>
    </lineage>
</organism>
<name>A0A0G0LWV5_9BACT</name>
<comment type="caution">
    <text evidence="2">The sequence shown here is derived from an EMBL/GenBank/DDBJ whole genome shotgun (WGS) entry which is preliminary data.</text>
</comment>
<evidence type="ECO:0000313" key="2">
    <source>
        <dbReference type="EMBL" id="KKQ57016.1"/>
    </source>
</evidence>
<accession>A0A0G0LWV5</accession>
<evidence type="ECO:0000256" key="1">
    <source>
        <dbReference type="SAM" id="Phobius"/>
    </source>
</evidence>
<sequence length="161" mass="18288">MLFINIRTVLETPHVIVGAAIAVRSGNPYLAIPLSFLSHFVLDEVPHWNPHLTTKEGGVKKVDPNSLKLITLDSTIALISGSVIAFSALPDFNRVLLILICCFLSVLPDVMEAPYIFLNYKKEWIRKWLFFQKNHQFNTNIVWGLTTQVLTIIAAVWWMVQ</sequence>
<keyword evidence="1" id="KW-1133">Transmembrane helix</keyword>
<dbReference type="EMBL" id="LBUE01000001">
    <property type="protein sequence ID" value="KKQ57016.1"/>
    <property type="molecule type" value="Genomic_DNA"/>
</dbReference>
<dbReference type="AlphaFoldDB" id="A0A0G0LWV5"/>
<evidence type="ECO:0000313" key="3">
    <source>
        <dbReference type="Proteomes" id="UP000034096"/>
    </source>
</evidence>
<dbReference type="STRING" id="1618583.US75_C0001G0073"/>
<gene>
    <name evidence="2" type="ORF">US75_C0001G0073</name>
</gene>
<reference evidence="2 3" key="1">
    <citation type="journal article" date="2015" name="Nature">
        <title>rRNA introns, odd ribosomes, and small enigmatic genomes across a large radiation of phyla.</title>
        <authorList>
            <person name="Brown C.T."/>
            <person name="Hug L.A."/>
            <person name="Thomas B.C."/>
            <person name="Sharon I."/>
            <person name="Castelle C.J."/>
            <person name="Singh A."/>
            <person name="Wilkins M.J."/>
            <person name="Williams K.H."/>
            <person name="Banfield J.F."/>
        </authorList>
    </citation>
    <scope>NUCLEOTIDE SEQUENCE [LARGE SCALE GENOMIC DNA]</scope>
</reference>
<proteinExistence type="predicted"/>
<keyword evidence="1" id="KW-0472">Membrane</keyword>
<keyword evidence="1" id="KW-0812">Transmembrane</keyword>
<feature type="transmembrane region" description="Helical" evidence="1">
    <location>
        <begin position="95"/>
        <end position="120"/>
    </location>
</feature>